<dbReference type="EMBL" id="CADEAL010002735">
    <property type="protein sequence ID" value="CAB1441882.1"/>
    <property type="molecule type" value="Genomic_DNA"/>
</dbReference>
<sequence>MNGNKHQTLLLVEQREQEPGHQVINGSQPVWAETLQSSAPLGSHRPHGCGVRSGRVTTGLPDHVSERGGGAGDRLKNTDIYTPLISRLITPVTHIDRVLIHTGQRETERQTEKQEGDGRQTERGGREAREAKCERAENRSEKDKRGAGEGGRAGGVVDRRQDDRRNWWSSALPAFTSDSSIHVTPPEIPVW</sequence>
<name>A0A9N7V0P1_PLEPL</name>
<protein>
    <submittedName>
        <fullName evidence="2">Uncharacterized protein</fullName>
    </submittedName>
</protein>
<reference evidence="2" key="1">
    <citation type="submission" date="2020-03" db="EMBL/GenBank/DDBJ databases">
        <authorList>
            <person name="Weist P."/>
        </authorList>
    </citation>
    <scope>NUCLEOTIDE SEQUENCE</scope>
</reference>
<evidence type="ECO:0000313" key="2">
    <source>
        <dbReference type="EMBL" id="CAB1441882.1"/>
    </source>
</evidence>
<proteinExistence type="predicted"/>
<keyword evidence="3" id="KW-1185">Reference proteome</keyword>
<organism evidence="2 3">
    <name type="scientific">Pleuronectes platessa</name>
    <name type="common">European plaice</name>
    <dbReference type="NCBI Taxonomy" id="8262"/>
    <lineage>
        <taxon>Eukaryota</taxon>
        <taxon>Metazoa</taxon>
        <taxon>Chordata</taxon>
        <taxon>Craniata</taxon>
        <taxon>Vertebrata</taxon>
        <taxon>Euteleostomi</taxon>
        <taxon>Actinopterygii</taxon>
        <taxon>Neopterygii</taxon>
        <taxon>Teleostei</taxon>
        <taxon>Neoteleostei</taxon>
        <taxon>Acanthomorphata</taxon>
        <taxon>Carangaria</taxon>
        <taxon>Pleuronectiformes</taxon>
        <taxon>Pleuronectoidei</taxon>
        <taxon>Pleuronectidae</taxon>
        <taxon>Pleuronectes</taxon>
    </lineage>
</organism>
<evidence type="ECO:0000313" key="3">
    <source>
        <dbReference type="Proteomes" id="UP001153269"/>
    </source>
</evidence>
<gene>
    <name evidence="2" type="ORF">PLEPLA_LOCUS29606</name>
</gene>
<dbReference type="AlphaFoldDB" id="A0A9N7V0P1"/>
<comment type="caution">
    <text evidence="2">The sequence shown here is derived from an EMBL/GenBank/DDBJ whole genome shotgun (WGS) entry which is preliminary data.</text>
</comment>
<accession>A0A9N7V0P1</accession>
<feature type="compositionally biased region" description="Basic and acidic residues" evidence="1">
    <location>
        <begin position="157"/>
        <end position="166"/>
    </location>
</feature>
<evidence type="ECO:0000256" key="1">
    <source>
        <dbReference type="SAM" id="MobiDB-lite"/>
    </source>
</evidence>
<feature type="compositionally biased region" description="Basic and acidic residues" evidence="1">
    <location>
        <begin position="102"/>
        <end position="147"/>
    </location>
</feature>
<dbReference type="Proteomes" id="UP001153269">
    <property type="component" value="Unassembled WGS sequence"/>
</dbReference>
<feature type="region of interest" description="Disordered" evidence="1">
    <location>
        <begin position="102"/>
        <end position="191"/>
    </location>
</feature>
<feature type="region of interest" description="Disordered" evidence="1">
    <location>
        <begin position="39"/>
        <end position="76"/>
    </location>
</feature>